<dbReference type="WBParaSite" id="ALUE_0000312801-mRNA-1">
    <property type="protein sequence ID" value="ALUE_0000312801-mRNA-1"/>
    <property type="gene ID" value="ALUE_0000312801"/>
</dbReference>
<dbReference type="AlphaFoldDB" id="A0A9J2P157"/>
<proteinExistence type="predicted"/>
<keyword evidence="3" id="KW-1185">Reference proteome</keyword>
<evidence type="ECO:0000313" key="3">
    <source>
        <dbReference type="Proteomes" id="UP000036681"/>
    </source>
</evidence>
<dbReference type="InterPro" id="IPR055510">
    <property type="entry name" value="DUF7083"/>
</dbReference>
<sequence>MQLCQPNRMTLTLRGMQQHARLDAFCLSGRCSCQFALMSPPSPFRIAPPRIVLQLQLPTLILLKCTWVLCLRLINLLPQVVVLVDTPSTLYPHRTPTQRHNSGDQGTRQRGSLMATLSETQFQQLATFTNALTDPTRQFDELSAPLAQFVYDPDTNLTFEAWYRWHEDVFAVDGATLDDATRVRLLLEKLDTPVCENSQKNREKISSPMPDGSIANAPTFDSGRAQRTVEMSDIRMWSTIERRRIYSTEAAGLQSALHSMTC</sequence>
<feature type="domain" description="DUF7083" evidence="2">
    <location>
        <begin position="139"/>
        <end position="196"/>
    </location>
</feature>
<organism evidence="3 4">
    <name type="scientific">Ascaris lumbricoides</name>
    <name type="common">Giant roundworm</name>
    <dbReference type="NCBI Taxonomy" id="6252"/>
    <lineage>
        <taxon>Eukaryota</taxon>
        <taxon>Metazoa</taxon>
        <taxon>Ecdysozoa</taxon>
        <taxon>Nematoda</taxon>
        <taxon>Chromadorea</taxon>
        <taxon>Rhabditida</taxon>
        <taxon>Spirurina</taxon>
        <taxon>Ascaridomorpha</taxon>
        <taxon>Ascaridoidea</taxon>
        <taxon>Ascarididae</taxon>
        <taxon>Ascaris</taxon>
    </lineage>
</organism>
<reference evidence="4" key="1">
    <citation type="submission" date="2023-03" db="UniProtKB">
        <authorList>
            <consortium name="WormBaseParasite"/>
        </authorList>
    </citation>
    <scope>IDENTIFICATION</scope>
</reference>
<dbReference type="Proteomes" id="UP000036681">
    <property type="component" value="Unplaced"/>
</dbReference>
<name>A0A9J2P157_ASCLU</name>
<evidence type="ECO:0000256" key="1">
    <source>
        <dbReference type="SAM" id="MobiDB-lite"/>
    </source>
</evidence>
<feature type="region of interest" description="Disordered" evidence="1">
    <location>
        <begin position="198"/>
        <end position="220"/>
    </location>
</feature>
<dbReference type="Pfam" id="PF23309">
    <property type="entry name" value="DUF7083"/>
    <property type="match status" value="1"/>
</dbReference>
<accession>A0A9J2P157</accession>
<evidence type="ECO:0000313" key="4">
    <source>
        <dbReference type="WBParaSite" id="ALUE_0000312801-mRNA-1"/>
    </source>
</evidence>
<evidence type="ECO:0000259" key="2">
    <source>
        <dbReference type="Pfam" id="PF23309"/>
    </source>
</evidence>
<protein>
    <recommendedName>
        <fullName evidence="2">DUF7083 domain-containing protein</fullName>
    </recommendedName>
</protein>